<dbReference type="Gene3D" id="3.40.50.12110">
    <property type="match status" value="1"/>
</dbReference>
<dbReference type="Proteomes" id="UP000236379">
    <property type="component" value="Unassembled WGS sequence"/>
</dbReference>
<dbReference type="InterPro" id="IPR049539">
    <property type="entry name" value="SPL"/>
</dbReference>
<protein>
    <submittedName>
        <fullName evidence="1">Spore photoproduct lyase family protein</fullName>
    </submittedName>
</protein>
<dbReference type="InterPro" id="IPR023805">
    <property type="entry name" value="Uncharacterised_Spl-rel"/>
</dbReference>
<gene>
    <name evidence="1" type="ORF">CVO96_19935</name>
</gene>
<dbReference type="GO" id="GO:0051539">
    <property type="term" value="F:4 iron, 4 sulfur cluster binding"/>
    <property type="evidence" value="ECO:0007669"/>
    <property type="project" value="TreeGrafter"/>
</dbReference>
<keyword evidence="1" id="KW-0456">Lyase</keyword>
<dbReference type="Pfam" id="PF20903">
    <property type="entry name" value="SPL"/>
    <property type="match status" value="1"/>
</dbReference>
<dbReference type="GO" id="GO:0003913">
    <property type="term" value="F:DNA photolyase activity"/>
    <property type="evidence" value="ECO:0007669"/>
    <property type="project" value="TreeGrafter"/>
</dbReference>
<name>A0A2K3US82_9DEIO</name>
<organism evidence="1 2">
    <name type="scientific">Deinococcus koreensis</name>
    <dbReference type="NCBI Taxonomy" id="2054903"/>
    <lineage>
        <taxon>Bacteria</taxon>
        <taxon>Thermotogati</taxon>
        <taxon>Deinococcota</taxon>
        <taxon>Deinococci</taxon>
        <taxon>Deinococcales</taxon>
        <taxon>Deinococcaceae</taxon>
        <taxon>Deinococcus</taxon>
    </lineage>
</organism>
<keyword evidence="2" id="KW-1185">Reference proteome</keyword>
<dbReference type="EMBL" id="PPPD01000004">
    <property type="protein sequence ID" value="PNY79393.1"/>
    <property type="molecule type" value="Genomic_DNA"/>
</dbReference>
<dbReference type="AlphaFoldDB" id="A0A2K3US82"/>
<evidence type="ECO:0000313" key="1">
    <source>
        <dbReference type="EMBL" id="PNY79393.1"/>
    </source>
</evidence>
<dbReference type="FunFam" id="3.40.50.12110:FF:000002">
    <property type="entry name" value="Spore photoproduct lyase"/>
    <property type="match status" value="1"/>
</dbReference>
<dbReference type="NCBIfam" id="TIGR03886">
    <property type="entry name" value="lyase_spl_fam"/>
    <property type="match status" value="1"/>
</dbReference>
<dbReference type="OrthoDB" id="368646at2"/>
<reference evidence="1 2" key="1">
    <citation type="submission" date="2018-01" db="EMBL/GenBank/DDBJ databases">
        <title>Deinococcus koreensis sp. nov., a radiation-resistant bacterium isolated from river water.</title>
        <authorList>
            <person name="Choi A."/>
        </authorList>
    </citation>
    <scope>NUCLEOTIDE SEQUENCE [LARGE SCALE GENOMIC DNA]</scope>
    <source>
        <strain evidence="1 2">SJW1-2</strain>
    </source>
</reference>
<dbReference type="GO" id="GO:1904047">
    <property type="term" value="F:S-adenosyl-L-methionine binding"/>
    <property type="evidence" value="ECO:0007669"/>
    <property type="project" value="TreeGrafter"/>
</dbReference>
<dbReference type="PANTHER" id="PTHR37822">
    <property type="entry name" value="SPORE PHOTOPRODUCT LYASE-RELATED"/>
    <property type="match status" value="1"/>
</dbReference>
<accession>A0A2K3US82</accession>
<dbReference type="GO" id="GO:0042601">
    <property type="term" value="C:endospore-forming forespore"/>
    <property type="evidence" value="ECO:0007669"/>
    <property type="project" value="TreeGrafter"/>
</dbReference>
<dbReference type="PANTHER" id="PTHR37822:SF2">
    <property type="entry name" value="SPORE PHOTOPRODUCT LYASE"/>
    <property type="match status" value="1"/>
</dbReference>
<evidence type="ECO:0000313" key="2">
    <source>
        <dbReference type="Proteomes" id="UP000236379"/>
    </source>
</evidence>
<dbReference type="Gene3D" id="3.80.30.30">
    <property type="match status" value="1"/>
</dbReference>
<proteinExistence type="predicted"/>
<dbReference type="RefSeq" id="WP_103314221.1">
    <property type="nucleotide sequence ID" value="NZ_PPPD01000004.1"/>
</dbReference>
<sequence length="354" mass="39278">MATRFPLDIRQIYVDPRAAALPRGQEILNRFPQAEHLQVTSHQNIPGLHGNAGLVKDWLRIKRQVLVLGVRKTLTLRPNGRSADFIAPGMANGCALSCAYCYVPRHKGYANPVTTFANIEDVLSALGRHAAKQGQKLTPNSVDPAAWVYDLGENSDLSVDALISDNVRDQIALFRALPHAKASFATKYVNRDLLGYDPQGRTRVRFSLMPAATARTVDIGTSSIPERLAAINEFVEAGYEVHLNFSPVIIFEGWTQAYRELFGQVDAALTPAAKAQLAAEVIFLTHNAGLHEVNLGWHPKAEGLLWTPQWQETKTSEYGGTNLRYRRGLKGQAVSRFTALLREELPYCTVRYAF</sequence>
<comment type="caution">
    <text evidence="1">The sequence shown here is derived from an EMBL/GenBank/DDBJ whole genome shotgun (WGS) entry which is preliminary data.</text>
</comment>